<dbReference type="AlphaFoldDB" id="A0A7G3ANQ8"/>
<dbReference type="InterPro" id="IPR036291">
    <property type="entry name" value="NAD(P)-bd_dom_sf"/>
</dbReference>
<dbReference type="Gene3D" id="3.40.50.720">
    <property type="entry name" value="NAD(P)-binding Rossmann-like Domain"/>
    <property type="match status" value="2"/>
</dbReference>
<evidence type="ECO:0000256" key="1">
    <source>
        <dbReference type="ARBA" id="ARBA00006484"/>
    </source>
</evidence>
<name>A0A7G3ANQ8_LUTLO</name>
<dbReference type="PRINTS" id="PR00080">
    <property type="entry name" value="SDRFAMILY"/>
</dbReference>
<keyword evidence="5" id="KW-0472">Membrane</keyword>
<evidence type="ECO:0000256" key="3">
    <source>
        <dbReference type="ARBA" id="ARBA00037096"/>
    </source>
</evidence>
<dbReference type="VEuPathDB" id="VectorBase:LLONM1_006659"/>
<dbReference type="EMBL" id="GITU01006918">
    <property type="protein sequence ID" value="MBC1175621.1"/>
    <property type="molecule type" value="Transcribed_RNA"/>
</dbReference>
<comment type="function">
    <text evidence="3">Putative oxidoreductase.</text>
</comment>
<evidence type="ECO:0000259" key="6">
    <source>
        <dbReference type="SMART" id="SM00822"/>
    </source>
</evidence>
<keyword evidence="5" id="KW-1133">Transmembrane helix</keyword>
<dbReference type="InterPro" id="IPR020904">
    <property type="entry name" value="Sc_DH/Rdtase_CS"/>
</dbReference>
<feature type="domain" description="Ketoreductase" evidence="6">
    <location>
        <begin position="103"/>
        <end position="279"/>
    </location>
</feature>
<dbReference type="InterPro" id="IPR002347">
    <property type="entry name" value="SDR_fam"/>
</dbReference>
<dbReference type="PROSITE" id="PS00061">
    <property type="entry name" value="ADH_SHORT"/>
    <property type="match status" value="1"/>
</dbReference>
<keyword evidence="2" id="KW-0560">Oxidoreductase</keyword>
<dbReference type="PRINTS" id="PR00081">
    <property type="entry name" value="GDHRDH"/>
</dbReference>
<accession>A0A7G3ANQ8</accession>
<comment type="similarity">
    <text evidence="1 4">Belongs to the short-chain dehydrogenases/reductases (SDR) family.</text>
</comment>
<sequence>MREGIVSEKSSFSVWKVLGWMCLPLPYFIYQIILRMREHKQRETLNGKVVLITGASSGLGESLAHAFYTAGFLGWMCLPLPYFIYQINPPDEEHKQRETLNGKVVLITGASSGLGESLAHAFYTAGCRVVLASRRKDELERVRSDLLECYSTNPTHPPVVMPLDLTDVNGLQEKVAEILKIYGHIDVLVNNGGISVRSDALSLDISVDIKVMLVNYFGSVALTKAILVSSVQGKFAIPQRSAYAASKHALQAFADSLRAEVAEHNIGVTVVSPGYINTAMSINALTGSGASYGKMDAATSAGANPDDMAMEILRCVLRDAKDVVLAPITPRIAYFLRYLCPPLYFWIMARRALKLAAESNSKSQEVQ</sequence>
<keyword evidence="5" id="KW-0812">Transmembrane</keyword>
<evidence type="ECO:0000256" key="4">
    <source>
        <dbReference type="RuleBase" id="RU000363"/>
    </source>
</evidence>
<dbReference type="CDD" id="cd05332">
    <property type="entry name" value="11beta-HSD1_like_SDR_c"/>
    <property type="match status" value="1"/>
</dbReference>
<dbReference type="SMART" id="SM00822">
    <property type="entry name" value="PKS_KR"/>
    <property type="match status" value="1"/>
</dbReference>
<dbReference type="PANTHER" id="PTHR44196">
    <property type="entry name" value="DEHYDROGENASE/REDUCTASE SDR FAMILY MEMBER 7B"/>
    <property type="match status" value="1"/>
</dbReference>
<protein>
    <submittedName>
        <fullName evidence="7">Putative dehydrogenase</fullName>
    </submittedName>
</protein>
<dbReference type="Pfam" id="PF00106">
    <property type="entry name" value="adh_short"/>
    <property type="match status" value="1"/>
</dbReference>
<evidence type="ECO:0000256" key="2">
    <source>
        <dbReference type="ARBA" id="ARBA00023002"/>
    </source>
</evidence>
<dbReference type="PANTHER" id="PTHR44196:SF1">
    <property type="entry name" value="DEHYDROGENASE_REDUCTASE SDR FAMILY MEMBER 7B"/>
    <property type="match status" value="1"/>
</dbReference>
<feature type="transmembrane region" description="Helical" evidence="5">
    <location>
        <begin position="12"/>
        <end position="33"/>
    </location>
</feature>
<reference evidence="7" key="1">
    <citation type="journal article" date="2020" name="BMC">
        <title>Leishmania infection induces a limited differential gene expression in the sand fly midgut.</title>
        <authorList>
            <person name="Coutinho-Abreu I.V."/>
            <person name="Serafim T.D."/>
            <person name="Meneses C."/>
            <person name="Kamhawi S."/>
            <person name="Oliveira F."/>
            <person name="Valenzuela J.G."/>
        </authorList>
    </citation>
    <scope>NUCLEOTIDE SEQUENCE</scope>
    <source>
        <strain evidence="7">Jacobina</strain>
        <tissue evidence="7">Midgut</tissue>
    </source>
</reference>
<dbReference type="GO" id="GO:0016491">
    <property type="term" value="F:oxidoreductase activity"/>
    <property type="evidence" value="ECO:0007669"/>
    <property type="project" value="UniProtKB-KW"/>
</dbReference>
<organism evidence="7">
    <name type="scientific">Lutzomyia longipalpis</name>
    <name type="common">Sand fly</name>
    <dbReference type="NCBI Taxonomy" id="7200"/>
    <lineage>
        <taxon>Eukaryota</taxon>
        <taxon>Metazoa</taxon>
        <taxon>Ecdysozoa</taxon>
        <taxon>Arthropoda</taxon>
        <taxon>Hexapoda</taxon>
        <taxon>Insecta</taxon>
        <taxon>Pterygota</taxon>
        <taxon>Neoptera</taxon>
        <taxon>Endopterygota</taxon>
        <taxon>Diptera</taxon>
        <taxon>Nematocera</taxon>
        <taxon>Psychodoidea</taxon>
        <taxon>Psychodidae</taxon>
        <taxon>Lutzomyia</taxon>
        <taxon>Lutzomyia</taxon>
    </lineage>
</organism>
<dbReference type="GO" id="GO:0016020">
    <property type="term" value="C:membrane"/>
    <property type="evidence" value="ECO:0007669"/>
    <property type="project" value="TreeGrafter"/>
</dbReference>
<proteinExistence type="inferred from homology"/>
<dbReference type="SUPFAM" id="SSF51735">
    <property type="entry name" value="NAD(P)-binding Rossmann-fold domains"/>
    <property type="match status" value="2"/>
</dbReference>
<dbReference type="GO" id="GO:0006629">
    <property type="term" value="P:lipid metabolic process"/>
    <property type="evidence" value="ECO:0007669"/>
    <property type="project" value="UniProtKB-ARBA"/>
</dbReference>
<evidence type="ECO:0000313" key="7">
    <source>
        <dbReference type="EMBL" id="MBC1175621.1"/>
    </source>
</evidence>
<dbReference type="InterPro" id="IPR057326">
    <property type="entry name" value="KR_dom"/>
</dbReference>
<evidence type="ECO:0000256" key="5">
    <source>
        <dbReference type="SAM" id="Phobius"/>
    </source>
</evidence>